<dbReference type="Gene3D" id="1.10.1220.10">
    <property type="entry name" value="Met repressor-like"/>
    <property type="match status" value="1"/>
</dbReference>
<proteinExistence type="predicted"/>
<organism evidence="3 4">
    <name type="scientific">Achromobacter piechaudii ATCC 43553</name>
    <dbReference type="NCBI Taxonomy" id="742159"/>
    <lineage>
        <taxon>Bacteria</taxon>
        <taxon>Pseudomonadati</taxon>
        <taxon>Pseudomonadota</taxon>
        <taxon>Betaproteobacteria</taxon>
        <taxon>Burkholderiales</taxon>
        <taxon>Alcaligenaceae</taxon>
        <taxon>Achromobacter</taxon>
    </lineage>
</organism>
<feature type="domain" description="Antitoxin FitA-like ribbon-helix-helix" evidence="2">
    <location>
        <begin position="12"/>
        <end position="50"/>
    </location>
</feature>
<feature type="region of interest" description="Disordered" evidence="1">
    <location>
        <begin position="80"/>
        <end position="114"/>
    </location>
</feature>
<evidence type="ECO:0000313" key="3">
    <source>
        <dbReference type="EMBL" id="EFF74861.1"/>
    </source>
</evidence>
<dbReference type="eggNOG" id="COG4691">
    <property type="taxonomic scope" value="Bacteria"/>
</dbReference>
<dbReference type="SUPFAM" id="SSF47598">
    <property type="entry name" value="Ribbon-helix-helix"/>
    <property type="match status" value="1"/>
</dbReference>
<dbReference type="AlphaFoldDB" id="D4XE88"/>
<accession>D4XE88</accession>
<protein>
    <submittedName>
        <fullName evidence="3">Toxin-antitoxin system, antitoxin component, ribbon-helix-helix domain protein</fullName>
    </submittedName>
</protein>
<dbReference type="InterPro" id="IPR013321">
    <property type="entry name" value="Arc_rbn_hlx_hlx"/>
</dbReference>
<dbReference type="GO" id="GO:0006355">
    <property type="term" value="P:regulation of DNA-templated transcription"/>
    <property type="evidence" value="ECO:0007669"/>
    <property type="project" value="InterPro"/>
</dbReference>
<name>D4XE88_9BURK</name>
<comment type="caution">
    <text evidence="3">The sequence shown here is derived from an EMBL/GenBank/DDBJ whole genome shotgun (WGS) entry which is preliminary data.</text>
</comment>
<dbReference type="HOGENOM" id="CLU_2115639_0_0_4"/>
<evidence type="ECO:0000313" key="4">
    <source>
        <dbReference type="Proteomes" id="UP000004510"/>
    </source>
</evidence>
<dbReference type="InterPro" id="IPR053853">
    <property type="entry name" value="FitA-like_RHH"/>
</dbReference>
<evidence type="ECO:0000259" key="2">
    <source>
        <dbReference type="Pfam" id="PF22513"/>
    </source>
</evidence>
<sequence length="114" mass="12748">MHFLPLDICIMPMLTVRNISEEVHRALRLRAVQHGRSTEAEVRAILEEAVKPDGRVKLGSLLAQIGRQAKITDKEAALFTNGTRLPPRHRGLNDSAGHKRHLRAAAPDAGRRRH</sequence>
<reference evidence="4" key="1">
    <citation type="submission" date="2010-03" db="EMBL/GenBank/DDBJ databases">
        <title>Complete sequence of Mobiluncus curtisii ATCC 43063.</title>
        <authorList>
            <person name="Muzny D."/>
            <person name="Qin X."/>
            <person name="Deng J."/>
            <person name="Jiang H."/>
            <person name="Liu Y."/>
            <person name="Qu J."/>
            <person name="Song X.-Z."/>
            <person name="Zhang L."/>
            <person name="Thornton R."/>
            <person name="Coyle M."/>
            <person name="Francisco L."/>
            <person name="Jackson L."/>
            <person name="Javaid M."/>
            <person name="Korchina V."/>
            <person name="Kovar C."/>
            <person name="Mata R."/>
            <person name="Mathew T."/>
            <person name="Ngo R."/>
            <person name="Nguyen L."/>
            <person name="Nguyen N."/>
            <person name="Okwuonu G."/>
            <person name="Ongeri F."/>
            <person name="Pham C."/>
            <person name="Simmons D."/>
            <person name="Wilczek-Boney K."/>
            <person name="Hale W."/>
            <person name="Jakkamsetti A."/>
            <person name="Pham P."/>
            <person name="Ruth R."/>
            <person name="San Lucas F."/>
            <person name="Warren J."/>
            <person name="Zhang J."/>
            <person name="Zhao Z."/>
            <person name="Zhou C."/>
            <person name="Zhu D."/>
            <person name="Lee S."/>
            <person name="Bess C."/>
            <person name="Blankenburg K."/>
            <person name="Forbes L."/>
            <person name="Fu Q."/>
            <person name="Gubbala S."/>
            <person name="Hirani K."/>
            <person name="Jayaseelan J.C."/>
            <person name="Lara F."/>
            <person name="Munidasa M."/>
            <person name="Palculict T."/>
            <person name="Patil S."/>
            <person name="Pu L.-L."/>
            <person name="Saada N."/>
            <person name="Tang L."/>
            <person name="Weissenberger G."/>
            <person name="Zhu Y."/>
            <person name="Hemphill L."/>
            <person name="Shang Y."/>
            <person name="Youmans B."/>
            <person name="Ayvaz T."/>
            <person name="Ross M."/>
            <person name="Santibanez J."/>
            <person name="Aqrawi P."/>
            <person name="Gross S."/>
            <person name="Joshi V."/>
            <person name="Fowler G."/>
            <person name="Nazareth L."/>
            <person name="Reid J."/>
            <person name="Worley K."/>
            <person name="Petrosino J."/>
            <person name="Highlander S."/>
            <person name="Gibbs R."/>
            <person name="Gibbs R."/>
        </authorList>
    </citation>
    <scope>NUCLEOTIDE SEQUENCE [LARGE SCALE GENOMIC DNA]</scope>
    <source>
        <strain evidence="4">ATCC 43553</strain>
    </source>
</reference>
<dbReference type="Proteomes" id="UP000004510">
    <property type="component" value="Unassembled WGS sequence"/>
</dbReference>
<dbReference type="InterPro" id="IPR010985">
    <property type="entry name" value="Ribbon_hlx_hlx"/>
</dbReference>
<dbReference type="Pfam" id="PF22513">
    <property type="entry name" value="FitA-like_RHH"/>
    <property type="match status" value="1"/>
</dbReference>
<dbReference type="EMBL" id="ADMS01000088">
    <property type="protein sequence ID" value="EFF74861.1"/>
    <property type="molecule type" value="Genomic_DNA"/>
</dbReference>
<evidence type="ECO:0000256" key="1">
    <source>
        <dbReference type="SAM" id="MobiDB-lite"/>
    </source>
</evidence>
<gene>
    <name evidence="3" type="primary">y4jJ</name>
    <name evidence="3" type="ORF">HMPREF0004_3785</name>
</gene>